<sequence>MVLHPFHDSMAKIYWLPGNGALRRLLLNSVDRENAGKSATKDKAQEAGKLSSNGNRLSAAKEVPVHSLPAMKQHDRICDC</sequence>
<dbReference type="EMBL" id="WTVP01000013">
    <property type="protein sequence ID" value="NMG15280.1"/>
    <property type="molecule type" value="Genomic_DNA"/>
</dbReference>
<comment type="caution">
    <text evidence="2">The sequence shown here is derived from an EMBL/GenBank/DDBJ whole genome shotgun (WGS) entry which is preliminary data.</text>
</comment>
<dbReference type="RefSeq" id="WP_210147546.1">
    <property type="nucleotide sequence ID" value="NZ_CP059467.1"/>
</dbReference>
<gene>
    <name evidence="2" type="ORF">GPA24_06925</name>
</gene>
<name>A0ABX1NTE6_9RHOO</name>
<evidence type="ECO:0000256" key="1">
    <source>
        <dbReference type="SAM" id="MobiDB-lite"/>
    </source>
</evidence>
<dbReference type="Proteomes" id="UP000633943">
    <property type="component" value="Unassembled WGS sequence"/>
</dbReference>
<reference evidence="2 3" key="1">
    <citation type="submission" date="2019-12" db="EMBL/GenBank/DDBJ databases">
        <title>Comparative genomics gives insights into the taxonomy of the Azoarcus-Aromatoleum group and reveals separate origins of nif in the plant-associated Azoarcus and non-plant-associated Aromatoleum sub-groups.</title>
        <authorList>
            <person name="Lafos M."/>
            <person name="Maluk M."/>
            <person name="Batista M."/>
            <person name="Junghare M."/>
            <person name="Carmona M."/>
            <person name="Faoro H."/>
            <person name="Cruz L.M."/>
            <person name="Battistoni F."/>
            <person name="De Souza E."/>
            <person name="Pedrosa F."/>
            <person name="Chen W.-M."/>
            <person name="Poole P.S."/>
            <person name="Dixon R.A."/>
            <person name="James E.K."/>
        </authorList>
    </citation>
    <scope>NUCLEOTIDE SEQUENCE [LARGE SCALE GENOMIC DNA]</scope>
    <source>
        <strain evidence="2 3">PbN1</strain>
    </source>
</reference>
<feature type="compositionally biased region" description="Basic and acidic residues" evidence="1">
    <location>
        <begin position="35"/>
        <end position="46"/>
    </location>
</feature>
<organism evidence="2 3">
    <name type="scientific">Aromatoleum bremense</name>
    <dbReference type="NCBI Taxonomy" id="76115"/>
    <lineage>
        <taxon>Bacteria</taxon>
        <taxon>Pseudomonadati</taxon>
        <taxon>Pseudomonadota</taxon>
        <taxon>Betaproteobacteria</taxon>
        <taxon>Rhodocyclales</taxon>
        <taxon>Rhodocyclaceae</taxon>
        <taxon>Aromatoleum</taxon>
    </lineage>
</organism>
<evidence type="ECO:0000313" key="2">
    <source>
        <dbReference type="EMBL" id="NMG15280.1"/>
    </source>
</evidence>
<feature type="region of interest" description="Disordered" evidence="1">
    <location>
        <begin position="35"/>
        <end position="61"/>
    </location>
</feature>
<evidence type="ECO:0000313" key="3">
    <source>
        <dbReference type="Proteomes" id="UP000633943"/>
    </source>
</evidence>
<proteinExistence type="predicted"/>
<protein>
    <submittedName>
        <fullName evidence="2">Uncharacterized protein</fullName>
    </submittedName>
</protein>
<keyword evidence="3" id="KW-1185">Reference proteome</keyword>
<accession>A0ABX1NTE6</accession>